<dbReference type="CDD" id="cd23767">
    <property type="entry name" value="IQCD"/>
    <property type="match status" value="1"/>
</dbReference>
<accession>A0A9P0N0J3</accession>
<evidence type="ECO:0000313" key="3">
    <source>
        <dbReference type="Proteomes" id="UP001153321"/>
    </source>
</evidence>
<dbReference type="EMBL" id="LR824546">
    <property type="protein sequence ID" value="CAH1637159.1"/>
    <property type="molecule type" value="Genomic_DNA"/>
</dbReference>
<reference evidence="2" key="1">
    <citation type="submission" date="2022-02" db="EMBL/GenBank/DDBJ databases">
        <authorList>
            <person name="King R."/>
        </authorList>
    </citation>
    <scope>NUCLEOTIDE SEQUENCE</scope>
</reference>
<dbReference type="SUPFAM" id="SSF47391">
    <property type="entry name" value="Dimerization-anchoring domain of cAMP-dependent PK regulatory subunit"/>
    <property type="match status" value="1"/>
</dbReference>
<dbReference type="PROSITE" id="PS50096">
    <property type="entry name" value="IQ"/>
    <property type="match status" value="1"/>
</dbReference>
<dbReference type="AlphaFoldDB" id="A0A9P0N0J3"/>
<dbReference type="CDD" id="cd12084">
    <property type="entry name" value="DD_RII_PKA-like"/>
    <property type="match status" value="1"/>
</dbReference>
<protein>
    <submittedName>
        <fullName evidence="2">Uncharacterized protein</fullName>
    </submittedName>
</protein>
<keyword evidence="3" id="KW-1185">Reference proteome</keyword>
<evidence type="ECO:0000313" key="2">
    <source>
        <dbReference type="EMBL" id="CAH1637159.1"/>
    </source>
</evidence>
<dbReference type="SMART" id="SM00015">
    <property type="entry name" value="IQ"/>
    <property type="match status" value="1"/>
</dbReference>
<proteinExistence type="predicted"/>
<evidence type="ECO:0000256" key="1">
    <source>
        <dbReference type="SAM" id="MobiDB-lite"/>
    </source>
</evidence>
<dbReference type="InterPro" id="IPR000048">
    <property type="entry name" value="IQ_motif_EF-hand-BS"/>
</dbReference>
<dbReference type="Proteomes" id="UP001153321">
    <property type="component" value="Chromosome 15"/>
</dbReference>
<dbReference type="Pfam" id="PF00612">
    <property type="entry name" value="IQ"/>
    <property type="match status" value="1"/>
</dbReference>
<gene>
    <name evidence="2" type="ORF">SPLIT_LOCUS2520</name>
</gene>
<feature type="region of interest" description="Disordered" evidence="1">
    <location>
        <begin position="213"/>
        <end position="233"/>
    </location>
</feature>
<sequence>MNELLQKHGCSNVFTVPEGLKELMSDITREVLRWQPAKMLDFIANYLAALLITREHGIMAVKILDELCDCHPTVSEHLLQIGLDRDEATDLATIIKHEIEASKPLEGKEKVKEQAILKKILNRYPLNEEMSAKVCQIARNAYRDYWYRKNLMQKGLKTTPEEAWEKAAQHTLELYKKTKPSISELHRATAKIQAAYRGYHVRRNVLKHLMPNKKKKKKTRRVEMPGPPLDVASSREIDLGPVVNIKIKEDDVTGMFEDEKGQKLGLQYDPMKTITHADDDEFLKTQKARIKEQSFAVLEMTLSKPSVTATEDYSIMSDMEKTKATPIPGPMSSQRISFAEAPPLIIKTPEEEDIEVPENITGIDSQIPEPPVAFEIPEELAGKFCHSYIIIVSIMRKFFRNIVIRSLFRAL</sequence>
<dbReference type="Gene3D" id="1.20.890.10">
    <property type="entry name" value="cAMP-dependent protein kinase regulatory subunit, dimerization-anchoring domain"/>
    <property type="match status" value="1"/>
</dbReference>
<name>A0A9P0N0J3_SPOLI</name>
<organism evidence="2 3">
    <name type="scientific">Spodoptera littoralis</name>
    <name type="common">Egyptian cotton leafworm</name>
    <dbReference type="NCBI Taxonomy" id="7109"/>
    <lineage>
        <taxon>Eukaryota</taxon>
        <taxon>Metazoa</taxon>
        <taxon>Ecdysozoa</taxon>
        <taxon>Arthropoda</taxon>
        <taxon>Hexapoda</taxon>
        <taxon>Insecta</taxon>
        <taxon>Pterygota</taxon>
        <taxon>Neoptera</taxon>
        <taxon>Endopterygota</taxon>
        <taxon>Lepidoptera</taxon>
        <taxon>Glossata</taxon>
        <taxon>Ditrysia</taxon>
        <taxon>Noctuoidea</taxon>
        <taxon>Noctuidae</taxon>
        <taxon>Amphipyrinae</taxon>
        <taxon>Spodoptera</taxon>
    </lineage>
</organism>